<dbReference type="SUPFAM" id="SSF53474">
    <property type="entry name" value="alpha/beta-Hydrolases"/>
    <property type="match status" value="1"/>
</dbReference>
<dbReference type="GO" id="GO:0004806">
    <property type="term" value="F:triacylglycerol lipase activity"/>
    <property type="evidence" value="ECO:0007669"/>
    <property type="project" value="TreeGrafter"/>
</dbReference>
<protein>
    <submittedName>
        <fullName evidence="2">Alpha/beta hydrolase</fullName>
    </submittedName>
</protein>
<dbReference type="Proteomes" id="UP000597444">
    <property type="component" value="Unassembled WGS sequence"/>
</dbReference>
<name>A0A8J3J2M5_9CHLR</name>
<dbReference type="GO" id="GO:0046503">
    <property type="term" value="P:glycerolipid catabolic process"/>
    <property type="evidence" value="ECO:0007669"/>
    <property type="project" value="TreeGrafter"/>
</dbReference>
<dbReference type="InterPro" id="IPR000073">
    <property type="entry name" value="AB_hydrolase_1"/>
</dbReference>
<dbReference type="InterPro" id="IPR029058">
    <property type="entry name" value="AB_hydrolase_fold"/>
</dbReference>
<evidence type="ECO:0000259" key="1">
    <source>
        <dbReference type="Pfam" id="PF00561"/>
    </source>
</evidence>
<organism evidence="2 3">
    <name type="scientific">Reticulibacter mediterranei</name>
    <dbReference type="NCBI Taxonomy" id="2778369"/>
    <lineage>
        <taxon>Bacteria</taxon>
        <taxon>Bacillati</taxon>
        <taxon>Chloroflexota</taxon>
        <taxon>Ktedonobacteria</taxon>
        <taxon>Ktedonobacterales</taxon>
        <taxon>Reticulibacteraceae</taxon>
        <taxon>Reticulibacter</taxon>
    </lineage>
</organism>
<dbReference type="Pfam" id="PF00561">
    <property type="entry name" value="Abhydrolase_1"/>
    <property type="match status" value="1"/>
</dbReference>
<evidence type="ECO:0000313" key="2">
    <source>
        <dbReference type="EMBL" id="GHP01176.1"/>
    </source>
</evidence>
<dbReference type="PANTHER" id="PTHR43433">
    <property type="entry name" value="HYDROLASE, ALPHA/BETA FOLD FAMILY PROTEIN"/>
    <property type="match status" value="1"/>
</dbReference>
<dbReference type="AlphaFoldDB" id="A0A8J3J2M5"/>
<sequence>MSILHVPGAQLFYEVSGSGPLLLLIPGAAGTGAVFHKLAFSLISRYQVVIYDRRGFSHSPLDGPQDDAHRLQTDADDVRRLLEHLTDQPAIVFGNSSGAIVALTALIQSPRHMHKVVAHEPPLVALMPDAAYWWGVFERIYDSSRKNGIPKAMHQFTSRIMGKEERQIIERLMKEQANEFALANAAYWMEYELRQYPRAQLDLDALATYANQLVLVSGSNSRQQMTAQPNQLLAERFGFDLSEVPGGHLGFLSHLAPFANALMSLLRREPL</sequence>
<reference evidence="2" key="1">
    <citation type="submission" date="2020-10" db="EMBL/GenBank/DDBJ databases">
        <title>Taxonomic study of unclassified bacteria belonging to the class Ktedonobacteria.</title>
        <authorList>
            <person name="Yabe S."/>
            <person name="Wang C.M."/>
            <person name="Zheng Y."/>
            <person name="Sakai Y."/>
            <person name="Cavaletti L."/>
            <person name="Monciardini P."/>
            <person name="Donadio S."/>
        </authorList>
    </citation>
    <scope>NUCLEOTIDE SEQUENCE</scope>
    <source>
        <strain evidence="2">ID150040</strain>
    </source>
</reference>
<dbReference type="InterPro" id="IPR050471">
    <property type="entry name" value="AB_hydrolase"/>
</dbReference>
<evidence type="ECO:0000313" key="3">
    <source>
        <dbReference type="Proteomes" id="UP000597444"/>
    </source>
</evidence>
<dbReference type="RefSeq" id="WP_220211731.1">
    <property type="nucleotide sequence ID" value="NZ_BNJK01000004.1"/>
</dbReference>
<gene>
    <name evidence="2" type="ORF">KSF_112230</name>
</gene>
<accession>A0A8J3J2M5</accession>
<dbReference type="Gene3D" id="3.40.50.1820">
    <property type="entry name" value="alpha/beta hydrolase"/>
    <property type="match status" value="1"/>
</dbReference>
<dbReference type="PANTHER" id="PTHR43433:SF5">
    <property type="entry name" value="AB HYDROLASE-1 DOMAIN-CONTAINING PROTEIN"/>
    <property type="match status" value="1"/>
</dbReference>
<dbReference type="EMBL" id="BNJK01000004">
    <property type="protein sequence ID" value="GHP01176.1"/>
    <property type="molecule type" value="Genomic_DNA"/>
</dbReference>
<comment type="caution">
    <text evidence="2">The sequence shown here is derived from an EMBL/GenBank/DDBJ whole genome shotgun (WGS) entry which is preliminary data.</text>
</comment>
<proteinExistence type="predicted"/>
<feature type="domain" description="AB hydrolase-1" evidence="1">
    <location>
        <begin position="20"/>
        <end position="192"/>
    </location>
</feature>
<keyword evidence="2" id="KW-0378">Hydrolase</keyword>
<keyword evidence="3" id="KW-1185">Reference proteome</keyword>